<evidence type="ECO:0000256" key="11">
    <source>
        <dbReference type="SAM" id="SignalP"/>
    </source>
</evidence>
<evidence type="ECO:0000256" key="3">
    <source>
        <dbReference type="ARBA" id="ARBA00022475"/>
    </source>
</evidence>
<dbReference type="InterPro" id="IPR036378">
    <property type="entry name" value="FAS1_dom_sf"/>
</dbReference>
<keyword evidence="3" id="KW-1003">Cell membrane</keyword>
<dbReference type="GO" id="GO:0009834">
    <property type="term" value="P:plant-type secondary cell wall biogenesis"/>
    <property type="evidence" value="ECO:0007669"/>
    <property type="project" value="UniProtKB-ARBA"/>
</dbReference>
<reference evidence="13" key="1">
    <citation type="submission" date="2024-03" db="EMBL/GenBank/DDBJ databases">
        <title>WGS assembly of Saponaria officinalis var. Norfolk2.</title>
        <authorList>
            <person name="Jenkins J."/>
            <person name="Shu S."/>
            <person name="Grimwood J."/>
            <person name="Barry K."/>
            <person name="Goodstein D."/>
            <person name="Schmutz J."/>
            <person name="Leebens-Mack J."/>
            <person name="Osbourn A."/>
        </authorList>
    </citation>
    <scope>NUCLEOTIDE SEQUENCE [LARGE SCALE GENOMIC DNA]</scope>
    <source>
        <strain evidence="13">JIC</strain>
    </source>
</reference>
<dbReference type="GO" id="GO:0005886">
    <property type="term" value="C:plasma membrane"/>
    <property type="evidence" value="ECO:0007669"/>
    <property type="project" value="UniProtKB-SubCell"/>
</dbReference>
<comment type="similarity">
    <text evidence="2">Belongs to the fasciclin-like AGP family.</text>
</comment>
<keyword evidence="14" id="KW-1185">Reference proteome</keyword>
<evidence type="ECO:0000259" key="12">
    <source>
        <dbReference type="PROSITE" id="PS50213"/>
    </source>
</evidence>
<dbReference type="FunFam" id="2.30.180.10:FF:000006">
    <property type="entry name" value="Fasciclin-like arabinogalactan protein 11"/>
    <property type="match status" value="1"/>
</dbReference>
<organism evidence="13 14">
    <name type="scientific">Saponaria officinalis</name>
    <name type="common">Common soapwort</name>
    <name type="synonym">Lychnis saponaria</name>
    <dbReference type="NCBI Taxonomy" id="3572"/>
    <lineage>
        <taxon>Eukaryota</taxon>
        <taxon>Viridiplantae</taxon>
        <taxon>Streptophyta</taxon>
        <taxon>Embryophyta</taxon>
        <taxon>Tracheophyta</taxon>
        <taxon>Spermatophyta</taxon>
        <taxon>Magnoliopsida</taxon>
        <taxon>eudicotyledons</taxon>
        <taxon>Gunneridae</taxon>
        <taxon>Pentapetalae</taxon>
        <taxon>Caryophyllales</taxon>
        <taxon>Caryophyllaceae</taxon>
        <taxon>Caryophylleae</taxon>
        <taxon>Saponaria</taxon>
    </lineage>
</organism>
<dbReference type="PANTHER" id="PTHR32077:SF54">
    <property type="entry name" value="FASCICLIN-LIKE ARABINOGALACTAN PROTEIN 13-RELATED"/>
    <property type="match status" value="1"/>
</dbReference>
<dbReference type="Proteomes" id="UP001443914">
    <property type="component" value="Unassembled WGS sequence"/>
</dbReference>
<feature type="signal peptide" evidence="11">
    <location>
        <begin position="1"/>
        <end position="20"/>
    </location>
</feature>
<protein>
    <recommendedName>
        <fullName evidence="12">FAS1 domain-containing protein</fullName>
    </recommendedName>
</protein>
<evidence type="ECO:0000256" key="2">
    <source>
        <dbReference type="ARBA" id="ARBA00007843"/>
    </source>
</evidence>
<keyword evidence="5 11" id="KW-0732">Signal</keyword>
<evidence type="ECO:0000256" key="9">
    <source>
        <dbReference type="ARBA" id="ARBA00024686"/>
    </source>
</evidence>
<sequence>MATLRLTLLLLAILAATCAAQKPAPAPTPSPVNLTGILSKAGQFNTFIRLLTTTQVADQVNSQVNHSSEGMTVFAPTDNAFQNLKPGAINSLTTQEQVQLVLYHVLPKYFSIDSFETASNPVRTQATGNDGKAFDLTVTYLGVNRVNVSTGLVTTQVNSALSDKFPLAVYQVDKVLLPNELFGPKPPKSSPSSPPPEQTKTDGDKPAKTPTLAAADKAKSGAYGVRSMGLGFVATVVGLVSVVISF</sequence>
<dbReference type="SMART" id="SM00554">
    <property type="entry name" value="FAS1"/>
    <property type="match status" value="1"/>
</dbReference>
<dbReference type="EMBL" id="JBDFQZ010000014">
    <property type="protein sequence ID" value="KAK9664242.1"/>
    <property type="molecule type" value="Genomic_DNA"/>
</dbReference>
<comment type="subcellular location">
    <subcellularLocation>
        <location evidence="1">Cell membrane</location>
        <topology evidence="1">Lipid-anchor</topology>
        <topology evidence="1">GPI-anchor</topology>
    </subcellularLocation>
</comment>
<dbReference type="Gene3D" id="2.30.180.10">
    <property type="entry name" value="FAS1 domain"/>
    <property type="match status" value="1"/>
</dbReference>
<name>A0AAW1GKA5_SAPOF</name>
<accession>A0AAW1GKA5</accession>
<dbReference type="PANTHER" id="PTHR32077">
    <property type="entry name" value="FASCICLIN-LIKE ARABINOGALACTAN PROTEIN"/>
    <property type="match status" value="1"/>
</dbReference>
<keyword evidence="8" id="KW-0325">Glycoprotein</keyword>
<evidence type="ECO:0000256" key="8">
    <source>
        <dbReference type="ARBA" id="ARBA00023180"/>
    </source>
</evidence>
<evidence type="ECO:0000313" key="14">
    <source>
        <dbReference type="Proteomes" id="UP001443914"/>
    </source>
</evidence>
<comment type="caution">
    <text evidence="13">The sequence shown here is derived from an EMBL/GenBank/DDBJ whole genome shotgun (WGS) entry which is preliminary data.</text>
</comment>
<evidence type="ECO:0000313" key="13">
    <source>
        <dbReference type="EMBL" id="KAK9664242.1"/>
    </source>
</evidence>
<evidence type="ECO:0000256" key="5">
    <source>
        <dbReference type="ARBA" id="ARBA00022729"/>
    </source>
</evidence>
<dbReference type="AlphaFoldDB" id="A0AAW1GKA5"/>
<dbReference type="InterPro" id="IPR000782">
    <property type="entry name" value="FAS1_domain"/>
</dbReference>
<comment type="function">
    <text evidence="9">May be a cell surface adhesion protein.</text>
</comment>
<evidence type="ECO:0000256" key="7">
    <source>
        <dbReference type="ARBA" id="ARBA00023136"/>
    </source>
</evidence>
<proteinExistence type="inferred from homology"/>
<evidence type="ECO:0000256" key="4">
    <source>
        <dbReference type="ARBA" id="ARBA00022622"/>
    </source>
</evidence>
<gene>
    <name evidence="13" type="ORF">RND81_14G028000</name>
</gene>
<dbReference type="InterPro" id="IPR045003">
    <property type="entry name" value="FLA_A"/>
</dbReference>
<feature type="domain" description="FAS1" evidence="12">
    <location>
        <begin position="31"/>
        <end position="176"/>
    </location>
</feature>
<feature type="region of interest" description="Disordered" evidence="10">
    <location>
        <begin position="181"/>
        <end position="217"/>
    </location>
</feature>
<evidence type="ECO:0000256" key="10">
    <source>
        <dbReference type="SAM" id="MobiDB-lite"/>
    </source>
</evidence>
<keyword evidence="4" id="KW-0336">GPI-anchor</keyword>
<dbReference type="GO" id="GO:0098552">
    <property type="term" value="C:side of membrane"/>
    <property type="evidence" value="ECO:0007669"/>
    <property type="project" value="UniProtKB-KW"/>
</dbReference>
<keyword evidence="4" id="KW-0449">Lipoprotein</keyword>
<evidence type="ECO:0000256" key="1">
    <source>
        <dbReference type="ARBA" id="ARBA00004609"/>
    </source>
</evidence>
<keyword evidence="6" id="KW-0654">Proteoglycan</keyword>
<feature type="chain" id="PRO_5043654309" description="FAS1 domain-containing protein" evidence="11">
    <location>
        <begin position="21"/>
        <end position="246"/>
    </location>
</feature>
<dbReference type="Pfam" id="PF02469">
    <property type="entry name" value="Fasciclin"/>
    <property type="match status" value="1"/>
</dbReference>
<dbReference type="PROSITE" id="PS50213">
    <property type="entry name" value="FAS1"/>
    <property type="match status" value="1"/>
</dbReference>
<feature type="compositionally biased region" description="Pro residues" evidence="10">
    <location>
        <begin position="184"/>
        <end position="197"/>
    </location>
</feature>
<evidence type="ECO:0000256" key="6">
    <source>
        <dbReference type="ARBA" id="ARBA00022974"/>
    </source>
</evidence>
<keyword evidence="7" id="KW-0472">Membrane</keyword>
<dbReference type="SUPFAM" id="SSF82153">
    <property type="entry name" value="FAS1 domain"/>
    <property type="match status" value="1"/>
</dbReference>